<dbReference type="SMART" id="SM00481">
    <property type="entry name" value="POLIIIAc"/>
    <property type="match status" value="1"/>
</dbReference>
<keyword evidence="5" id="KW-0548">Nucleotidyltransferase</keyword>
<comment type="subcellular location">
    <subcellularLocation>
        <location evidence="1">Cytoplasm</location>
    </subcellularLocation>
</comment>
<dbReference type="NCBIfam" id="TIGR00594">
    <property type="entry name" value="polc"/>
    <property type="match status" value="1"/>
</dbReference>
<dbReference type="InterPro" id="IPR040982">
    <property type="entry name" value="DNA_pol3_finger"/>
</dbReference>
<evidence type="ECO:0000313" key="10">
    <source>
        <dbReference type="EMBL" id="KKU00335.1"/>
    </source>
</evidence>
<dbReference type="InterPro" id="IPR004013">
    <property type="entry name" value="PHP_dom"/>
</dbReference>
<reference evidence="10 11" key="1">
    <citation type="journal article" date="2015" name="Nature">
        <title>rRNA introns, odd ribosomes, and small enigmatic genomes across a large radiation of phyla.</title>
        <authorList>
            <person name="Brown C.T."/>
            <person name="Hug L.A."/>
            <person name="Thomas B.C."/>
            <person name="Sharon I."/>
            <person name="Castelle C.J."/>
            <person name="Singh A."/>
            <person name="Wilkins M.J."/>
            <person name="Williams K.H."/>
            <person name="Banfield J.F."/>
        </authorList>
    </citation>
    <scope>NUCLEOTIDE SEQUENCE [LARGE SCALE GENOMIC DNA]</scope>
</reference>
<dbReference type="EC" id="2.7.7.7" evidence="2"/>
<dbReference type="InterPro" id="IPR003141">
    <property type="entry name" value="Pol/His_phosphatase_N"/>
</dbReference>
<evidence type="ECO:0000256" key="4">
    <source>
        <dbReference type="ARBA" id="ARBA00022679"/>
    </source>
</evidence>
<evidence type="ECO:0000313" key="11">
    <source>
        <dbReference type="Proteomes" id="UP000034078"/>
    </source>
</evidence>
<dbReference type="PANTHER" id="PTHR32294:SF0">
    <property type="entry name" value="DNA POLYMERASE III SUBUNIT ALPHA"/>
    <property type="match status" value="1"/>
</dbReference>
<dbReference type="GO" id="GO:0003676">
    <property type="term" value="F:nucleic acid binding"/>
    <property type="evidence" value="ECO:0007669"/>
    <property type="project" value="InterPro"/>
</dbReference>
<evidence type="ECO:0000256" key="2">
    <source>
        <dbReference type="ARBA" id="ARBA00012417"/>
    </source>
</evidence>
<keyword evidence="4" id="KW-0808">Transferase</keyword>
<protein>
    <recommendedName>
        <fullName evidence="3">DNA polymerase III subunit alpha</fullName>
        <ecNumber evidence="2">2.7.7.7</ecNumber>
    </recommendedName>
</protein>
<accession>A0A837IES0</accession>
<dbReference type="PANTHER" id="PTHR32294">
    <property type="entry name" value="DNA POLYMERASE III SUBUNIT ALPHA"/>
    <property type="match status" value="1"/>
</dbReference>
<dbReference type="InterPro" id="IPR012340">
    <property type="entry name" value="NA-bd_OB-fold"/>
</dbReference>
<dbReference type="InterPro" id="IPR004805">
    <property type="entry name" value="DnaE2/DnaE/PolC"/>
</dbReference>
<sequence length="1168" mass="131072">MPKFTHLHVHTEFSLLDGLSKISKLVAKTKEFGQTHVAITDHGSLYGAIEFYKKATKEEIKPIIGCEIYLAKESRFDRTKSDANHLILLAENFEGYQNLMKIVTLGYTEGFYYKPRVDKETLAKYSKGLICTTACPAGRIQKLLLEESYNSAKKELQEYEQIFGSKNIFIELQRHHYDKYAIAPEVPSEIKPKLLELHQNEIKNGESLVKLSRDLGIPLIATNDSHYINQEDAAAQDALVCIQTGKMLDDIHRMRYVDTPDFYLKSPEEMSADFTDLSEAIENTQVIADRCDVQIKLGEWYFPKLGLPKGKSAGEVLREKAYQGCQEIFGSVTEEQTVRLNYELEIIEKKGYSPYFLLESGIINFANDRGIYTNTRGSAAGSLVSYCIGITTVDPLYFRLPFERFLNPFRPSPPDIDLDVADIHRDALIKYLSDTYGAEKVGQICTFGTMKARAAVRDIGRVMGLPYSKVDKIAKMIPEGSQGFPMTLKKALETTPELAKSRDSDPEIKKLLSLAQKVEGNARHISVHAAAVIVGPDDLVKFTPLQTETGGGDRVITQYEMHACEDIGLIKLDILGISNLTILANSVKLVEKLHDVKINIKKLPLDDKETFAMLSRGETFGVFQMAGGGMTKYLIDLKPERIEDVMAMVALYRPGPMGSIPDYIARKHDPSKITYFVPGLEKILDRSYGIITYQDDVLLMAIELAGYNWEEVDKFRKAIGKKIVSEMEAQHIKFVDGCVTHSHIPHEKAENLFKQIETFAAYGFNKAHAASYGIVAYWTAYIKTHYPVEYMTALMSVEAGDTDKIVLAIAECEKLGIKVLPPDVNESLTDFTIIDLLESEWLPEGRARNTGKAIRFGLSAIKNVGISAITAILEARKNVPFNSFTGFLKKVDLQKVNKRVAESLIKAGALDRFGNRAQLLSALPVIRENSVKLQKGKDENQVSLFNTDQTDSDTTDHLPNIPEMTLEDKLKLEKELLGFYLSDNPVKKIVRQASDIISHKISTLDATLHLNQTVALAGILSRVKLVNTKKNNSKMAFATLQDDTGTIDCIIFPKLFAENPQIWIEDSPLVVKGKVDNREDKLQIVAESVTLIDLKRTPPELQHEIFIKSGTPKEVMQTVSDLLKRHPGEHEMVIVIQSANNIKKITLPHRVDFTDDLAKQVEKILHDW</sequence>
<dbReference type="NCBIfam" id="NF004226">
    <property type="entry name" value="PRK05673.1"/>
    <property type="match status" value="1"/>
</dbReference>
<keyword evidence="7" id="KW-0239">DNA-directed DNA polymerase</keyword>
<dbReference type="Pfam" id="PF07733">
    <property type="entry name" value="DNA_pol3_alpha"/>
    <property type="match status" value="1"/>
</dbReference>
<dbReference type="GO" id="GO:0008408">
    <property type="term" value="F:3'-5' exonuclease activity"/>
    <property type="evidence" value="ECO:0007669"/>
    <property type="project" value="InterPro"/>
</dbReference>
<dbReference type="InterPro" id="IPR016195">
    <property type="entry name" value="Pol/histidinol_Pase-like"/>
</dbReference>
<keyword evidence="6" id="KW-0235">DNA replication</keyword>
<dbReference type="Gene3D" id="1.10.10.1600">
    <property type="entry name" value="Bacterial DNA polymerase III alpha subunit, thumb domain"/>
    <property type="match status" value="1"/>
</dbReference>
<dbReference type="Pfam" id="PF02811">
    <property type="entry name" value="PHP"/>
    <property type="match status" value="1"/>
</dbReference>
<dbReference type="Pfam" id="PF17657">
    <property type="entry name" value="DNA_pol3_finger"/>
    <property type="match status" value="1"/>
</dbReference>
<dbReference type="SUPFAM" id="SSF89550">
    <property type="entry name" value="PHP domain-like"/>
    <property type="match status" value="1"/>
</dbReference>
<evidence type="ECO:0000256" key="6">
    <source>
        <dbReference type="ARBA" id="ARBA00022705"/>
    </source>
</evidence>
<comment type="catalytic activity">
    <reaction evidence="8">
        <text>DNA(n) + a 2'-deoxyribonucleoside 5'-triphosphate = DNA(n+1) + diphosphate</text>
        <dbReference type="Rhea" id="RHEA:22508"/>
        <dbReference type="Rhea" id="RHEA-COMP:17339"/>
        <dbReference type="Rhea" id="RHEA-COMP:17340"/>
        <dbReference type="ChEBI" id="CHEBI:33019"/>
        <dbReference type="ChEBI" id="CHEBI:61560"/>
        <dbReference type="ChEBI" id="CHEBI:173112"/>
        <dbReference type="EC" id="2.7.7.7"/>
    </reaction>
</comment>
<dbReference type="InterPro" id="IPR029460">
    <property type="entry name" value="DNAPol_HHH"/>
</dbReference>
<evidence type="ECO:0000256" key="7">
    <source>
        <dbReference type="ARBA" id="ARBA00022932"/>
    </source>
</evidence>
<dbReference type="AlphaFoldDB" id="A0A837IES0"/>
<feature type="domain" description="Polymerase/histidinol phosphatase N-terminal" evidence="9">
    <location>
        <begin position="5"/>
        <end position="72"/>
    </location>
</feature>
<comment type="caution">
    <text evidence="10">The sequence shown here is derived from an EMBL/GenBank/DDBJ whole genome shotgun (WGS) entry which is preliminary data.</text>
</comment>
<evidence type="ECO:0000259" key="9">
    <source>
        <dbReference type="SMART" id="SM00481"/>
    </source>
</evidence>
<dbReference type="Gene3D" id="2.40.50.140">
    <property type="entry name" value="Nucleic acid-binding proteins"/>
    <property type="match status" value="1"/>
</dbReference>
<dbReference type="GO" id="GO:0006260">
    <property type="term" value="P:DNA replication"/>
    <property type="evidence" value="ECO:0007669"/>
    <property type="project" value="UniProtKB-KW"/>
</dbReference>
<evidence type="ECO:0000256" key="5">
    <source>
        <dbReference type="ARBA" id="ARBA00022695"/>
    </source>
</evidence>
<evidence type="ECO:0000256" key="3">
    <source>
        <dbReference type="ARBA" id="ARBA00019114"/>
    </source>
</evidence>
<name>A0A837IES0_9BACT</name>
<dbReference type="CDD" id="cd04485">
    <property type="entry name" value="DnaE_OBF"/>
    <property type="match status" value="1"/>
</dbReference>
<proteinExistence type="predicted"/>
<dbReference type="Proteomes" id="UP000034078">
    <property type="component" value="Unassembled WGS sequence"/>
</dbReference>
<evidence type="ECO:0000256" key="8">
    <source>
        <dbReference type="ARBA" id="ARBA00049244"/>
    </source>
</evidence>
<dbReference type="InterPro" id="IPR011708">
    <property type="entry name" value="DNA_pol3_alpha_NTPase_dom"/>
</dbReference>
<organism evidence="10 11">
    <name type="scientific">Candidatus Collierbacteria bacterium GW2011_GWB2_45_17</name>
    <dbReference type="NCBI Taxonomy" id="1618388"/>
    <lineage>
        <taxon>Bacteria</taxon>
        <taxon>Candidatus Collieribacteriota</taxon>
    </lineage>
</organism>
<dbReference type="InterPro" id="IPR041931">
    <property type="entry name" value="DNA_pol3_alpha_thumb_dom"/>
</dbReference>
<dbReference type="GO" id="GO:0003887">
    <property type="term" value="F:DNA-directed DNA polymerase activity"/>
    <property type="evidence" value="ECO:0007669"/>
    <property type="project" value="UniProtKB-KW"/>
</dbReference>
<gene>
    <name evidence="10" type="ORF">UX01_C0005G0012</name>
</gene>
<dbReference type="GO" id="GO:0005737">
    <property type="term" value="C:cytoplasm"/>
    <property type="evidence" value="ECO:0007669"/>
    <property type="project" value="UniProtKB-SubCell"/>
</dbReference>
<dbReference type="CDD" id="cd12113">
    <property type="entry name" value="PHP_PolIIIA_DnaE3"/>
    <property type="match status" value="1"/>
</dbReference>
<dbReference type="Gene3D" id="3.20.20.140">
    <property type="entry name" value="Metal-dependent hydrolases"/>
    <property type="match status" value="1"/>
</dbReference>
<evidence type="ECO:0000256" key="1">
    <source>
        <dbReference type="ARBA" id="ARBA00004496"/>
    </source>
</evidence>
<dbReference type="Pfam" id="PF01336">
    <property type="entry name" value="tRNA_anti-codon"/>
    <property type="match status" value="1"/>
</dbReference>
<dbReference type="InterPro" id="IPR004365">
    <property type="entry name" value="NA-bd_OB_tRNA"/>
</dbReference>
<dbReference type="Gene3D" id="1.10.150.870">
    <property type="match status" value="1"/>
</dbReference>
<dbReference type="Pfam" id="PF14579">
    <property type="entry name" value="HHH_6"/>
    <property type="match status" value="1"/>
</dbReference>
<dbReference type="EMBL" id="LCKO01000005">
    <property type="protein sequence ID" value="KKU00335.1"/>
    <property type="molecule type" value="Genomic_DNA"/>
</dbReference>